<dbReference type="Proteomes" id="UP000013526">
    <property type="component" value="Unassembled WGS sequence"/>
</dbReference>
<reference evidence="8 9" key="1">
    <citation type="journal article" date="2013" name="Genome Announc.">
        <title>Draft Genome Sequence of Aeromonas molluscorum Strain 848TT, Isolated from Bivalve Molluscs.</title>
        <authorList>
            <person name="Spataro N."/>
            <person name="Farfan M."/>
            <person name="Albarral V."/>
            <person name="Sanglas A."/>
            <person name="Loren J.G."/>
            <person name="Fuste M.C."/>
            <person name="Bosch E."/>
        </authorList>
    </citation>
    <scope>NUCLEOTIDE SEQUENCE [LARGE SCALE GENOMIC DNA]</scope>
    <source>
        <strain evidence="8 9">848</strain>
    </source>
</reference>
<dbReference type="GO" id="GO:0009252">
    <property type="term" value="P:peptidoglycan biosynthetic process"/>
    <property type="evidence" value="ECO:0007669"/>
    <property type="project" value="UniProtKB-UniRule"/>
</dbReference>
<dbReference type="InterPro" id="IPR033134">
    <property type="entry name" value="Asp/Glu_racemase_AS_2"/>
</dbReference>
<feature type="active site" description="Proton donor/acceptor" evidence="7">
    <location>
        <position position="74"/>
    </location>
</feature>
<dbReference type="EMBL" id="AQGQ01000110">
    <property type="protein sequence ID" value="EOD54389.1"/>
    <property type="molecule type" value="Genomic_DNA"/>
</dbReference>
<feature type="binding site" evidence="7">
    <location>
        <begin position="187"/>
        <end position="188"/>
    </location>
    <ligand>
        <name>substrate</name>
    </ligand>
</feature>
<dbReference type="Gene3D" id="3.40.50.1860">
    <property type="match status" value="2"/>
</dbReference>
<protein>
    <recommendedName>
        <fullName evidence="2 7">Glutamate racemase</fullName>
        <ecNumber evidence="2 7">5.1.1.3</ecNumber>
    </recommendedName>
</protein>
<feature type="binding site" evidence="7">
    <location>
        <begin position="75"/>
        <end position="76"/>
    </location>
    <ligand>
        <name>substrate</name>
    </ligand>
</feature>
<dbReference type="UniPathway" id="UPA00219"/>
<comment type="similarity">
    <text evidence="7">Belongs to the aspartate/glutamate racemases family.</text>
</comment>
<dbReference type="InterPro" id="IPR018187">
    <property type="entry name" value="Asp/Glu_racemase_AS_1"/>
</dbReference>
<dbReference type="InterPro" id="IPR001920">
    <property type="entry name" value="Asp/Glu_race"/>
</dbReference>
<feature type="active site" description="Proton donor/acceptor" evidence="7">
    <location>
        <position position="186"/>
    </location>
</feature>
<keyword evidence="6 7" id="KW-0961">Cell wall biogenesis/degradation</keyword>
<dbReference type="PANTHER" id="PTHR21198:SF2">
    <property type="entry name" value="GLUTAMATE RACEMASE"/>
    <property type="match status" value="1"/>
</dbReference>
<dbReference type="SUPFAM" id="SSF53681">
    <property type="entry name" value="Aspartate/glutamate racemase"/>
    <property type="match status" value="2"/>
</dbReference>
<dbReference type="Pfam" id="PF01177">
    <property type="entry name" value="Asp_Glu_race"/>
    <property type="match status" value="1"/>
</dbReference>
<keyword evidence="3 7" id="KW-0133">Cell shape</keyword>
<dbReference type="InterPro" id="IPR004391">
    <property type="entry name" value="Glu_race"/>
</dbReference>
<comment type="pathway">
    <text evidence="7">Cell wall biogenesis; peptidoglycan biosynthesis.</text>
</comment>
<gene>
    <name evidence="7" type="primary">murI</name>
    <name evidence="8" type="ORF">G113_14556</name>
</gene>
<dbReference type="AlphaFoldDB" id="R1H7D1"/>
<organism evidence="8 9">
    <name type="scientific">Aeromonas molluscorum 848</name>
    <dbReference type="NCBI Taxonomy" id="1268236"/>
    <lineage>
        <taxon>Bacteria</taxon>
        <taxon>Pseudomonadati</taxon>
        <taxon>Pseudomonadota</taxon>
        <taxon>Gammaproteobacteria</taxon>
        <taxon>Aeromonadales</taxon>
        <taxon>Aeromonadaceae</taxon>
        <taxon>Aeromonas</taxon>
    </lineage>
</organism>
<evidence type="ECO:0000256" key="7">
    <source>
        <dbReference type="HAMAP-Rule" id="MF_00258"/>
    </source>
</evidence>
<feature type="binding site" evidence="7">
    <location>
        <begin position="42"/>
        <end position="43"/>
    </location>
    <ligand>
        <name>substrate</name>
    </ligand>
</feature>
<dbReference type="GO" id="GO:0008360">
    <property type="term" value="P:regulation of cell shape"/>
    <property type="evidence" value="ECO:0007669"/>
    <property type="project" value="UniProtKB-KW"/>
</dbReference>
<accession>R1H7D1</accession>
<dbReference type="HAMAP" id="MF_00258">
    <property type="entry name" value="Glu_racemase"/>
    <property type="match status" value="1"/>
</dbReference>
<comment type="function">
    <text evidence="7">Provides the (R)-glutamate required for cell wall biosynthesis.</text>
</comment>
<evidence type="ECO:0000313" key="9">
    <source>
        <dbReference type="Proteomes" id="UP000013526"/>
    </source>
</evidence>
<dbReference type="PANTHER" id="PTHR21198">
    <property type="entry name" value="GLUTAMATE RACEMASE"/>
    <property type="match status" value="1"/>
</dbReference>
<keyword evidence="5 7" id="KW-0413">Isomerase</keyword>
<evidence type="ECO:0000256" key="5">
    <source>
        <dbReference type="ARBA" id="ARBA00023235"/>
    </source>
</evidence>
<evidence type="ECO:0000256" key="3">
    <source>
        <dbReference type="ARBA" id="ARBA00022960"/>
    </source>
</evidence>
<evidence type="ECO:0000256" key="1">
    <source>
        <dbReference type="ARBA" id="ARBA00001602"/>
    </source>
</evidence>
<keyword evidence="4 7" id="KW-0573">Peptidoglycan synthesis</keyword>
<evidence type="ECO:0000256" key="2">
    <source>
        <dbReference type="ARBA" id="ARBA00013090"/>
    </source>
</evidence>
<dbReference type="PATRIC" id="fig|1268236.3.peg.2859"/>
<name>R1H7D1_9GAMM</name>
<sequence length="265" mass="28404">MQVANILVFDSGMGGLSVYREIRQCLPGHNYYYCFDNANFPYGELSESALITACVRLVSRVVTEQAIDLVVIACNTASTIALPSLRAALTIPVVGVVPAIKPAAALTRNGCIGLLATPGTVARPYTHELIAQFAPGKRVLLKGATELVIEAERKLAGEAVDMALLRHVLADWLEGSDRPDTLVLGCTHFPLLDAEIRQLMPDCQLVDSGAAVAKRVTHLLSSHAMAATTGIPEAHAYCTRLDEEAKKITAPLQAWGLSTLTEVLF</sequence>
<keyword evidence="9" id="KW-1185">Reference proteome</keyword>
<comment type="catalytic activity">
    <reaction evidence="1 7">
        <text>L-glutamate = D-glutamate</text>
        <dbReference type="Rhea" id="RHEA:12813"/>
        <dbReference type="ChEBI" id="CHEBI:29985"/>
        <dbReference type="ChEBI" id="CHEBI:29986"/>
        <dbReference type="EC" id="5.1.1.3"/>
    </reaction>
</comment>
<comment type="caution">
    <text evidence="8">The sequence shown here is derived from an EMBL/GenBank/DDBJ whole genome shotgun (WGS) entry which is preliminary data.</text>
</comment>
<dbReference type="GO" id="GO:0008881">
    <property type="term" value="F:glutamate racemase activity"/>
    <property type="evidence" value="ECO:0007669"/>
    <property type="project" value="UniProtKB-UniRule"/>
</dbReference>
<dbReference type="GO" id="GO:0071555">
    <property type="term" value="P:cell wall organization"/>
    <property type="evidence" value="ECO:0007669"/>
    <property type="project" value="UniProtKB-KW"/>
</dbReference>
<dbReference type="InterPro" id="IPR015942">
    <property type="entry name" value="Asp/Glu/hydantoin_racemase"/>
</dbReference>
<evidence type="ECO:0000256" key="4">
    <source>
        <dbReference type="ARBA" id="ARBA00022984"/>
    </source>
</evidence>
<dbReference type="EC" id="5.1.1.3" evidence="2 7"/>
<dbReference type="PROSITE" id="PS00924">
    <property type="entry name" value="ASP_GLU_RACEMASE_2"/>
    <property type="match status" value="1"/>
</dbReference>
<dbReference type="NCBIfam" id="TIGR00067">
    <property type="entry name" value="glut_race"/>
    <property type="match status" value="1"/>
</dbReference>
<proteinExistence type="inferred from homology"/>
<feature type="binding site" evidence="7">
    <location>
        <begin position="10"/>
        <end position="11"/>
    </location>
    <ligand>
        <name>substrate</name>
    </ligand>
</feature>
<evidence type="ECO:0000256" key="6">
    <source>
        <dbReference type="ARBA" id="ARBA00023316"/>
    </source>
</evidence>
<dbReference type="PROSITE" id="PS00923">
    <property type="entry name" value="ASP_GLU_RACEMASE_1"/>
    <property type="match status" value="1"/>
</dbReference>
<evidence type="ECO:0000313" key="8">
    <source>
        <dbReference type="EMBL" id="EOD54389.1"/>
    </source>
</evidence>